<gene>
    <name evidence="8" type="ORF">JYZ213_LOCUS36127</name>
    <name evidence="9" type="ORF">OXD698_LOCUS21950</name>
</gene>
<dbReference type="Pfam" id="PF25683">
    <property type="entry name" value="URGCP_GTPase"/>
    <property type="match status" value="1"/>
</dbReference>
<keyword evidence="2" id="KW-0342">GTP-binding</keyword>
<evidence type="ECO:0000259" key="6">
    <source>
        <dbReference type="PROSITE" id="PS51715"/>
    </source>
</evidence>
<dbReference type="PROSITE" id="PS51715">
    <property type="entry name" value="G_GB1_RHD3"/>
    <property type="match status" value="1"/>
</dbReference>
<feature type="domain" description="GB1/RHD3-type G" evidence="6">
    <location>
        <begin position="927"/>
        <end position="957"/>
    </location>
</feature>
<organism evidence="9 10">
    <name type="scientific">Adineta steineri</name>
    <dbReference type="NCBI Taxonomy" id="433720"/>
    <lineage>
        <taxon>Eukaryota</taxon>
        <taxon>Metazoa</taxon>
        <taxon>Spiralia</taxon>
        <taxon>Gnathifera</taxon>
        <taxon>Rotifera</taxon>
        <taxon>Eurotatoria</taxon>
        <taxon>Bdelloidea</taxon>
        <taxon>Adinetida</taxon>
        <taxon>Adinetidae</taxon>
        <taxon>Adineta</taxon>
    </lineage>
</organism>
<feature type="domain" description="VWFA" evidence="5">
    <location>
        <begin position="2040"/>
        <end position="2208"/>
    </location>
</feature>
<dbReference type="PANTHER" id="PTHR22796:SF1">
    <property type="entry name" value="VWFA DOMAIN-CONTAINING PROTEIN"/>
    <property type="match status" value="1"/>
</dbReference>
<comment type="caution">
    <text evidence="9">The sequence shown here is derived from an EMBL/GenBank/DDBJ whole genome shotgun (WGS) entry which is preliminary data.</text>
</comment>
<evidence type="ECO:0008006" key="11">
    <source>
        <dbReference type="Google" id="ProtNLM"/>
    </source>
</evidence>
<dbReference type="SMART" id="SM00327">
    <property type="entry name" value="VWA"/>
    <property type="match status" value="1"/>
</dbReference>
<protein>
    <recommendedName>
        <fullName evidence="11">VLIG-type G domain-containing protein</fullName>
    </recommendedName>
</protein>
<dbReference type="InterPro" id="IPR002035">
    <property type="entry name" value="VWF_A"/>
</dbReference>
<accession>A0A819F7F9</accession>
<dbReference type="InterPro" id="IPR030383">
    <property type="entry name" value="G_VLIG_dom"/>
</dbReference>
<dbReference type="Pfam" id="PF13519">
    <property type="entry name" value="VWA_2"/>
    <property type="match status" value="1"/>
</dbReference>
<evidence type="ECO:0000313" key="9">
    <source>
        <dbReference type="EMBL" id="CAF3863506.1"/>
    </source>
</evidence>
<dbReference type="InterPro" id="IPR030386">
    <property type="entry name" value="G_GB1_RHD3_dom"/>
</dbReference>
<evidence type="ECO:0000256" key="4">
    <source>
        <dbReference type="SAM" id="MobiDB-lite"/>
    </source>
</evidence>
<evidence type="ECO:0000256" key="3">
    <source>
        <dbReference type="PROSITE-ProRule" id="PRU01052"/>
    </source>
</evidence>
<name>A0A819F7F9_9BILA</name>
<reference evidence="9" key="1">
    <citation type="submission" date="2021-02" db="EMBL/GenBank/DDBJ databases">
        <authorList>
            <person name="Nowell W R."/>
        </authorList>
    </citation>
    <scope>NUCLEOTIDE SEQUENCE</scope>
</reference>
<dbReference type="Gene3D" id="3.40.50.410">
    <property type="entry name" value="von Willebrand factor, type A domain"/>
    <property type="match status" value="1"/>
</dbReference>
<dbReference type="PROSITE" id="PS50234">
    <property type="entry name" value="VWFA"/>
    <property type="match status" value="1"/>
</dbReference>
<keyword evidence="1" id="KW-0547">Nucleotide-binding</keyword>
<feature type="region of interest" description="Disordered" evidence="4">
    <location>
        <begin position="1473"/>
        <end position="1492"/>
    </location>
</feature>
<evidence type="ECO:0000256" key="2">
    <source>
        <dbReference type="ARBA" id="ARBA00023134"/>
    </source>
</evidence>
<dbReference type="SUPFAM" id="SSF52540">
    <property type="entry name" value="P-loop containing nucleoside triphosphate hydrolases"/>
    <property type="match status" value="2"/>
</dbReference>
<feature type="domain" description="VLIG-type G" evidence="7">
    <location>
        <begin position="927"/>
        <end position="1030"/>
    </location>
</feature>
<comment type="similarity">
    <text evidence="3">Belongs to the TRAFAC class dynamin-like GTPase superfamily. GB1/RHD3 GTPase family.</text>
</comment>
<dbReference type="Proteomes" id="UP000663844">
    <property type="component" value="Unassembled WGS sequence"/>
</dbReference>
<dbReference type="InterPro" id="IPR036465">
    <property type="entry name" value="vWFA_dom_sf"/>
</dbReference>
<dbReference type="PANTHER" id="PTHR22796">
    <property type="entry name" value="URG4-RELATED"/>
    <property type="match status" value="1"/>
</dbReference>
<evidence type="ECO:0000259" key="5">
    <source>
        <dbReference type="PROSITE" id="PS50234"/>
    </source>
</evidence>
<evidence type="ECO:0000313" key="10">
    <source>
        <dbReference type="Proteomes" id="UP000663844"/>
    </source>
</evidence>
<dbReference type="SUPFAM" id="SSF53300">
    <property type="entry name" value="vWA-like"/>
    <property type="match status" value="1"/>
</dbReference>
<dbReference type="InterPro" id="IPR027417">
    <property type="entry name" value="P-loop_NTPase"/>
</dbReference>
<dbReference type="EMBL" id="CAJOAZ010001837">
    <property type="protein sequence ID" value="CAF3863506.1"/>
    <property type="molecule type" value="Genomic_DNA"/>
</dbReference>
<dbReference type="Gene3D" id="3.40.50.300">
    <property type="entry name" value="P-loop containing nucleotide triphosphate hydrolases"/>
    <property type="match status" value="2"/>
</dbReference>
<dbReference type="GO" id="GO:0005525">
    <property type="term" value="F:GTP binding"/>
    <property type="evidence" value="ECO:0007669"/>
    <property type="project" value="UniProtKB-KW"/>
</dbReference>
<evidence type="ECO:0000256" key="1">
    <source>
        <dbReference type="ARBA" id="ARBA00022741"/>
    </source>
</evidence>
<dbReference type="CDD" id="cd00198">
    <property type="entry name" value="vWFA"/>
    <property type="match status" value="1"/>
</dbReference>
<evidence type="ECO:0000313" key="8">
    <source>
        <dbReference type="EMBL" id="CAF1371081.1"/>
    </source>
</evidence>
<dbReference type="EMBL" id="CAJNOG010000853">
    <property type="protein sequence ID" value="CAF1371081.1"/>
    <property type="molecule type" value="Genomic_DNA"/>
</dbReference>
<proteinExistence type="inferred from homology"/>
<evidence type="ECO:0000259" key="7">
    <source>
        <dbReference type="PROSITE" id="PS51717"/>
    </source>
</evidence>
<dbReference type="Proteomes" id="UP000663845">
    <property type="component" value="Unassembled WGS sequence"/>
</dbReference>
<dbReference type="PROSITE" id="PS51717">
    <property type="entry name" value="G_VLIG"/>
    <property type="match status" value="1"/>
</dbReference>
<sequence length="2211" mass="255064">MVSRDVCIHKEFVTDFQRSKTDTDNISLISSATQRTTLSTVSIANSTSNISINSNIAEEIGQILELDCVDEKDQIISDLLRNGRQALVNYQGVLIPEIYSNEINNSDDHQSLVESGFIDDTPLLNLIKQYIGQQWDISCMNQPKILELFAKVKDEDNDHFQAVVHHIAEYGSKYTKSSSILVIVVLMLFNGIDDHCLKTKTIFNDLWNTITTQGLQSCTKFAEYISEDSLNEQLNDSDSPLFSALSVYCREKVSQLFKQHKIPDTQHKLYDLAANNVFREGWLDGIQSIEKKIPPVKYGPLFKAVQVMVNPPVPVAETYSATTSATLPRHNTSVSNTMRSEEIVSTNQSNVDVMQPTVQTQIQPPVEQFFSNNSSVPTTSDEYEEIVVIRRCFDKDSLQLQHLMDAGESKYINKTLRDISEEIVNRFYSEKITFSQFIHECLVPTMFLLKRQQNLDDFMEILIFIYQKKKREQSKLDFVPKKLNLNLRTFIHILILNSDLFLCRTIMSLISKRNPVPFIEPDIEKSTNEKIQYNIIPSIIHIWNTKRPTLLSFGIDPCRGKSSLINTLFQSTFERHVNSVYFQCTIDIDFGYAFIPERPFNVADCHGQIPKDLLRKISPLFDGFLIHISQVYLEQNQQLVIDLLQVLPRNKFQFILVRDISEGFNQKHMKEAFSSSSIFSLPNLTDTHHKDIRFTIQDLRDQLTELIKSKVQTNVDKEQLFYDLHQLFNSDYVTYLENTDRIIRPLKRCLLSDVYVDDNKSFPLYLKFTKLCKLRQELKRSDFYGSDSERSFKINNEIFELESELNPNNKKEFNYGQVFQHFMDLLRTENMMVALNILAGELKQELLSQGADKLAGQLTKKNAFLSLDVLWRNCIICYDHTSNENQQLIIESYTKFILNGYPFEIIDGDNFYCQQNFLTEIMKQFTNQRILVISVIGPQNSGKSTLLNYMFGTLFDVRDGRCTRGIYGSIIESHIEGIDYILLVDTEGLLSIEKSDKEYDRRLVLFCLAVSHLVIVNMLGDINEVLKDMLTLCADSLKQLRVNTIQQPVVHFILNQKADPDIKNHIEAINKIISDLKDKELGEIINISTETFHTLPSAFKKERIANDTTGPCLLRTEPDFSEQTQKLVSRIVTSAKTCYDNARDPNFSLPKWLDTSGTIFDILQKFPDLTYFKDINERRQDDKIRLRIGEMISETLSFVQREKIIKENSNKNEQEIRDVLQAQFQNYQDTLSDKLENIFKLENASDRIRDRSRQFLQRQVTEIQNAWRISTIEANDRTQMKALVRDGAADLRQLIDSLITRGRTMTRRHATAEFEQMWETKLDYIRDNFNCEERQKQAIKFVYSNYNIFEKKMLPAHDTILRSIQFINDLSNLPSMDIILSKLKNIFANTIKSNQHNLIQILQQKRSTLTETTIENFTHLNKQIVLDYITSYQMSCENEKSPEYEITSATAHTDKSGFTQRAKRFVQGGYNKFKGINRPSPTHSHPKPVTNDVKSRLQQTILDEMRRSMTQSNILYLPNIFNTILKSIENTIIGSGNTSSQNMLNETDIIGANISDRRPIENDIIQTIVGHVNTCIDEINLELINFDLSLSRNLIPVIHELVIIFLTILYYIEQKQHFQQQLDTLHKEKPSLLNYFISMIVPDISCDKEGGEIFAYQIHDTLRHDLTKKAHQIILDNTQKQQNISRKELQGICDAKLNGANEQWILRYIDRPTDIIVEEFQFRWSNIVKVIEEEIRRQKNTLKTSLIMFFHAIRSMETALVHAGSANQFVDDLFLATSGTAEENLKNKGQCMVLLLYSYLKNETIQLHKRFNVFNHTYTLTTRGVQYFQKLPKTDRDLASLIDLISKSNDATRVSSTNDSQIRITSIKNFQFFLKSILDIEEGIMKQYDDIPIAFTVYDKDQIYMKLQSPCCQRPCDADHSLVKSNSGDEDNKHHCTTGHQLRAFTGIKFETTNEASLYQCNEINNNDYVIVKGTRKKWIAMKQDYPQWDFNVTNSSNELSSLKSKFLYIWGKVGKQFCEKYKMEYVTINTPRPLPEGFHYILLLDSSGSMRGKPWNDLIAATKLLLQARIDGGTDDRISIITFNDKATLVCTDQPMSAVDLSKIACTKDTTAFEPAFQLVNDIIQRSNDKNSNLKHIIVFMSDGQANYPENELKMLEPMLNDQIKEFWTVALGEGNMPILEQINSGMKGIFKQLKDSSELSATFAEIADG</sequence>